<evidence type="ECO:0000313" key="1">
    <source>
        <dbReference type="Proteomes" id="UP000790787"/>
    </source>
</evidence>
<dbReference type="RefSeq" id="XP_075086226.1">
    <property type="nucleotide sequence ID" value="XM_075230125.1"/>
</dbReference>
<accession>A0AC58SML9</accession>
<protein>
    <submittedName>
        <fullName evidence="2">Uncharacterized protein LOC142168948</fullName>
    </submittedName>
</protein>
<proteinExistence type="predicted"/>
<reference evidence="1" key="1">
    <citation type="journal article" date="2014" name="Nat. Commun.">
        <title>The tobacco genome sequence and its comparison with those of tomato and potato.</title>
        <authorList>
            <person name="Sierro N."/>
            <person name="Battey J.N."/>
            <person name="Ouadi S."/>
            <person name="Bakaher N."/>
            <person name="Bovet L."/>
            <person name="Willig A."/>
            <person name="Goepfert S."/>
            <person name="Peitsch M.C."/>
            <person name="Ivanov N.V."/>
        </authorList>
    </citation>
    <scope>NUCLEOTIDE SEQUENCE [LARGE SCALE GENOMIC DNA]</scope>
</reference>
<reference evidence="2" key="2">
    <citation type="submission" date="2025-08" db="UniProtKB">
        <authorList>
            <consortium name="RefSeq"/>
        </authorList>
    </citation>
    <scope>IDENTIFICATION</scope>
    <source>
        <tissue evidence="2">Leaf</tissue>
    </source>
</reference>
<sequence length="277" mass="32012">MNHLTYVDDTIIFASADPYSHQKIVGLLSKYEKTSGQLINKAKTSYYMYANTTADLVNIVGHITGFTKGEFPFTYLGCPVFYKRKNITMTLLKRSRTSYTHGRVNYFLMENLCLPKEEGGLGFRSLFDVSRAIFAKLWLNLRTTKTLWANFMRNKYCKKELPTTVQFKEGSHVWRKILEAGEEVEHEILWELNKGTINIWHENWTGLGALYHLVPPDFDTNELREGNDSNFQMLENTFPAKIAPHISQELHIGNTYEGWDTPKWMPATSERFSVTTA</sequence>
<organism evidence="1 2">
    <name type="scientific">Nicotiana tabacum</name>
    <name type="common">Common tobacco</name>
    <dbReference type="NCBI Taxonomy" id="4097"/>
    <lineage>
        <taxon>Eukaryota</taxon>
        <taxon>Viridiplantae</taxon>
        <taxon>Streptophyta</taxon>
        <taxon>Embryophyta</taxon>
        <taxon>Tracheophyta</taxon>
        <taxon>Spermatophyta</taxon>
        <taxon>Magnoliopsida</taxon>
        <taxon>eudicotyledons</taxon>
        <taxon>Gunneridae</taxon>
        <taxon>Pentapetalae</taxon>
        <taxon>asterids</taxon>
        <taxon>lamiids</taxon>
        <taxon>Solanales</taxon>
        <taxon>Solanaceae</taxon>
        <taxon>Nicotianoideae</taxon>
        <taxon>Nicotianeae</taxon>
        <taxon>Nicotiana</taxon>
    </lineage>
</organism>
<dbReference type="Proteomes" id="UP000790787">
    <property type="component" value="Chromosome 14"/>
</dbReference>
<keyword evidence="1" id="KW-1185">Reference proteome</keyword>
<evidence type="ECO:0000313" key="2">
    <source>
        <dbReference type="RefSeq" id="XP_075086226.1"/>
    </source>
</evidence>
<gene>
    <name evidence="2" type="primary">LOC142168948</name>
</gene>
<name>A0AC58SML9_TOBAC</name>